<evidence type="ECO:0000313" key="2">
    <source>
        <dbReference type="EMBL" id="MFB9714715.1"/>
    </source>
</evidence>
<comment type="caution">
    <text evidence="2">The sequence shown here is derived from an EMBL/GenBank/DDBJ whole genome shotgun (WGS) entry which is preliminary data.</text>
</comment>
<proteinExistence type="predicted"/>
<evidence type="ECO:0000313" key="3">
    <source>
        <dbReference type="Proteomes" id="UP001589536"/>
    </source>
</evidence>
<dbReference type="Proteomes" id="UP001589536">
    <property type="component" value="Unassembled WGS sequence"/>
</dbReference>
<keyword evidence="3" id="KW-1185">Reference proteome</keyword>
<evidence type="ECO:0000256" key="1">
    <source>
        <dbReference type="SAM" id="MobiDB-lite"/>
    </source>
</evidence>
<dbReference type="EMBL" id="JBHMBH010000025">
    <property type="protein sequence ID" value="MFB9714715.1"/>
    <property type="molecule type" value="Genomic_DNA"/>
</dbReference>
<sequence length="75" mass="8422">MPSRELERIRRVLLHCDELAHPAATHRLSEPARALLDLVTGELERRREGNHQPSSTTPVGGLSKRSPGRRHGELL</sequence>
<gene>
    <name evidence="2" type="ORF">ACFFPI_11345</name>
</gene>
<protein>
    <submittedName>
        <fullName evidence="2">Uncharacterized protein</fullName>
    </submittedName>
</protein>
<dbReference type="RefSeq" id="WP_376954341.1">
    <property type="nucleotide sequence ID" value="NZ_JBHMBH010000025.1"/>
</dbReference>
<reference evidence="2 3" key="1">
    <citation type="submission" date="2024-09" db="EMBL/GenBank/DDBJ databases">
        <authorList>
            <person name="Sun Q."/>
            <person name="Mori K."/>
        </authorList>
    </citation>
    <scope>NUCLEOTIDE SEQUENCE [LARGE SCALE GENOMIC DNA]</scope>
    <source>
        <strain evidence="2 3">JCM 13519</strain>
    </source>
</reference>
<organism evidence="2 3">
    <name type="scientific">Arthrobacter methylotrophus</name>
    <dbReference type="NCBI Taxonomy" id="121291"/>
    <lineage>
        <taxon>Bacteria</taxon>
        <taxon>Bacillati</taxon>
        <taxon>Actinomycetota</taxon>
        <taxon>Actinomycetes</taxon>
        <taxon>Micrococcales</taxon>
        <taxon>Micrococcaceae</taxon>
        <taxon>Arthrobacter</taxon>
    </lineage>
</organism>
<accession>A0ABV5URU4</accession>
<name>A0ABV5URU4_9MICC</name>
<feature type="region of interest" description="Disordered" evidence="1">
    <location>
        <begin position="44"/>
        <end position="75"/>
    </location>
</feature>